<dbReference type="OrthoDB" id="10589811at2759"/>
<dbReference type="EMBL" id="CAMKVN010000709">
    <property type="protein sequence ID" value="CAI2170522.1"/>
    <property type="molecule type" value="Genomic_DNA"/>
</dbReference>
<dbReference type="Proteomes" id="UP001153678">
    <property type="component" value="Unassembled WGS sequence"/>
</dbReference>
<accession>A0A9W4WQ73</accession>
<keyword evidence="2" id="KW-1185">Reference proteome</keyword>
<reference evidence="1" key="1">
    <citation type="submission" date="2022-08" db="EMBL/GenBank/DDBJ databases">
        <authorList>
            <person name="Kallberg Y."/>
            <person name="Tangrot J."/>
            <person name="Rosling A."/>
        </authorList>
    </citation>
    <scope>NUCLEOTIDE SEQUENCE</scope>
    <source>
        <strain evidence="1">Wild A</strain>
    </source>
</reference>
<evidence type="ECO:0000313" key="2">
    <source>
        <dbReference type="Proteomes" id="UP001153678"/>
    </source>
</evidence>
<gene>
    <name evidence="1" type="ORF">FWILDA_LOCUS4625</name>
</gene>
<name>A0A9W4WQ73_9GLOM</name>
<comment type="caution">
    <text evidence="1">The sequence shown here is derived from an EMBL/GenBank/DDBJ whole genome shotgun (WGS) entry which is preliminary data.</text>
</comment>
<protein>
    <submittedName>
        <fullName evidence="1">15723_t:CDS:1</fullName>
    </submittedName>
</protein>
<dbReference type="AlphaFoldDB" id="A0A9W4WQ73"/>
<evidence type="ECO:0000313" key="1">
    <source>
        <dbReference type="EMBL" id="CAI2170522.1"/>
    </source>
</evidence>
<sequence>MAMHDFIEKTKCGSISTIACHRFFKAKNRKMGDVFDPYQPVYNSIFLFNMTTPIVNFKFANVDFSPPQRTLNPKQIIRIMIRRAARKKWGNRIKAIRKVIPRDRDVFNDDNRKPP</sequence>
<proteinExistence type="predicted"/>
<organism evidence="1 2">
    <name type="scientific">Funneliformis geosporum</name>
    <dbReference type="NCBI Taxonomy" id="1117311"/>
    <lineage>
        <taxon>Eukaryota</taxon>
        <taxon>Fungi</taxon>
        <taxon>Fungi incertae sedis</taxon>
        <taxon>Mucoromycota</taxon>
        <taxon>Glomeromycotina</taxon>
        <taxon>Glomeromycetes</taxon>
        <taxon>Glomerales</taxon>
        <taxon>Glomeraceae</taxon>
        <taxon>Funneliformis</taxon>
    </lineage>
</organism>